<dbReference type="WBParaSite" id="Hba_14679">
    <property type="protein sequence ID" value="Hba_14679"/>
    <property type="gene ID" value="Hba_14679"/>
</dbReference>
<evidence type="ECO:0000256" key="3">
    <source>
        <dbReference type="SAM" id="SignalP"/>
    </source>
</evidence>
<dbReference type="GO" id="GO:0005737">
    <property type="term" value="C:cytoplasm"/>
    <property type="evidence" value="ECO:0007669"/>
    <property type="project" value="TreeGrafter"/>
</dbReference>
<dbReference type="Proteomes" id="UP000095283">
    <property type="component" value="Unplaced"/>
</dbReference>
<dbReference type="Gene3D" id="3.30.1330.10">
    <property type="entry name" value="PurM-like, N-terminal domain"/>
    <property type="match status" value="1"/>
</dbReference>
<dbReference type="Gene3D" id="3.90.650.10">
    <property type="entry name" value="PurM-like C-terminal domain"/>
    <property type="match status" value="1"/>
</dbReference>
<keyword evidence="1" id="KW-0433">Leucine-rich repeat</keyword>
<dbReference type="SUPFAM" id="SSF56042">
    <property type="entry name" value="PurM C-terminal domain-like"/>
    <property type="match status" value="1"/>
</dbReference>
<keyword evidence="2" id="KW-0677">Repeat</keyword>
<evidence type="ECO:0000259" key="4">
    <source>
        <dbReference type="Pfam" id="PF02769"/>
    </source>
</evidence>
<dbReference type="PROSITE" id="PS51450">
    <property type="entry name" value="LRR"/>
    <property type="match status" value="1"/>
</dbReference>
<dbReference type="AlphaFoldDB" id="A0A1I7XAQ0"/>
<dbReference type="InterPro" id="IPR036921">
    <property type="entry name" value="PurM-like_N_sf"/>
</dbReference>
<sequence>MPIISFIVVLYLFPPCLSDICFHCSCDESSRSVLCTSPSLLIRTVSLLPWVEQIHLVGLNLPHPPHFLFHTGVRVLRINRCGLQELSAHSLLSLPNLEVLNLADNHLETLPTTLFRSLKHLRVVNVAGNRIFNLTPMPWILAENVILEELDLSDNPLSLSTKNTSLPSARQLYLSNSNLEMINSSAVLFQPSTPCPMNESCRYLSLNSLNVSRITTLDLSRNEELTIDISALEAFENISYLDLALNHLPPKFSDWLELRSHVKSLNISHSHLTYDTWSWCGKDLETLDVSGLKLKKMSLGRNCILRSVFARDNLLKSIYLEVISLETLHLDRNLFSEWPTLPPGVALENLHILSISSNLISLLPPYALSQFPALQHLDVSKNRLSEIDHQAFPSLGMQLVSIDLSFNQLVLLPHPVLPSLLYLDVSSNNLVTIDPVLFAGFPLLQNLRLANNPSLFSRCETKCWSDSLSELTNLIDLDLSNCALSRSLALSHLQSLRSLILRGNQIISINANDIPAGIGGAVAVGEQPIKTLLSPSAGARMSLAETLTNLVFAPITDIRDVKMSGNWMWAAKCEGEGAKLVEACDAMCKALAEAGCAIDGGKDSLSMAAIVEGEVVKAPGTLVLSAYAPCVDITKVITPDLKGPTDGAKYSTIIYVRMGSYLEKNRLGGSAFAQVLKQIGNEPSDVENISTLVAAFSAIQKLIIDDVILAGHDVSDGGFITALLEMAFAGNIEIHVNIQTKAARVRCSFYYSKSTTDPLAFLFAEEPGVFLEVNSKDVHQVIAALTAASAETMVIGTVKKVYGSDAKVNININGESVINEGLVGLREIWEETSDRLGLLQTDKDCLEQAKLVCCQPIILELFGLRYHVPCSWPRTWAQELSR</sequence>
<name>A0A1I7XAQ0_HETBA</name>
<dbReference type="SMART" id="SM00369">
    <property type="entry name" value="LRR_TYP"/>
    <property type="match status" value="8"/>
</dbReference>
<keyword evidence="3" id="KW-0732">Signal</keyword>
<dbReference type="InterPro" id="IPR055181">
    <property type="entry name" value="FGAR-AT_PurM_N-like"/>
</dbReference>
<evidence type="ECO:0000313" key="6">
    <source>
        <dbReference type="Proteomes" id="UP000095283"/>
    </source>
</evidence>
<dbReference type="Gene3D" id="3.80.10.10">
    <property type="entry name" value="Ribonuclease Inhibitor"/>
    <property type="match status" value="2"/>
</dbReference>
<dbReference type="GO" id="GO:0006164">
    <property type="term" value="P:purine nucleotide biosynthetic process"/>
    <property type="evidence" value="ECO:0007669"/>
    <property type="project" value="TreeGrafter"/>
</dbReference>
<dbReference type="SUPFAM" id="SSF55326">
    <property type="entry name" value="PurM N-terminal domain-like"/>
    <property type="match status" value="1"/>
</dbReference>
<feature type="signal peptide" evidence="3">
    <location>
        <begin position="1"/>
        <end position="18"/>
    </location>
</feature>
<reference evidence="7" key="1">
    <citation type="submission" date="2016-11" db="UniProtKB">
        <authorList>
            <consortium name="WormBaseParasite"/>
        </authorList>
    </citation>
    <scope>IDENTIFICATION</scope>
</reference>
<dbReference type="GO" id="GO:0004642">
    <property type="term" value="F:phosphoribosylformylglycinamidine synthase activity"/>
    <property type="evidence" value="ECO:0007669"/>
    <property type="project" value="TreeGrafter"/>
</dbReference>
<dbReference type="InterPro" id="IPR001611">
    <property type="entry name" value="Leu-rich_rpt"/>
</dbReference>
<dbReference type="InterPro" id="IPR036676">
    <property type="entry name" value="PurM-like_C_sf"/>
</dbReference>
<dbReference type="Pfam" id="PF02769">
    <property type="entry name" value="AIRS_C"/>
    <property type="match status" value="1"/>
</dbReference>
<dbReference type="PANTHER" id="PTHR10099:SF1">
    <property type="entry name" value="PHOSPHORIBOSYLFORMYLGLYCINAMIDINE SYNTHASE"/>
    <property type="match status" value="1"/>
</dbReference>
<dbReference type="InterPro" id="IPR032675">
    <property type="entry name" value="LRR_dom_sf"/>
</dbReference>
<feature type="domain" description="FGAR-AT PurM N-terminal-like" evidence="5">
    <location>
        <begin position="509"/>
        <end position="629"/>
    </location>
</feature>
<evidence type="ECO:0000313" key="7">
    <source>
        <dbReference type="WBParaSite" id="Hba_14679"/>
    </source>
</evidence>
<proteinExistence type="predicted"/>
<protein>
    <submittedName>
        <fullName evidence="7">AIRS_C domain-containing protein</fullName>
    </submittedName>
</protein>
<feature type="domain" description="PurM-like C-terminal" evidence="4">
    <location>
        <begin position="665"/>
        <end position="802"/>
    </location>
</feature>
<dbReference type="SMART" id="SM00364">
    <property type="entry name" value="LRR_BAC"/>
    <property type="match status" value="4"/>
</dbReference>
<evidence type="ECO:0000259" key="5">
    <source>
        <dbReference type="Pfam" id="PF22689"/>
    </source>
</evidence>
<dbReference type="InterPro" id="IPR003591">
    <property type="entry name" value="Leu-rich_rpt_typical-subtyp"/>
</dbReference>
<dbReference type="Pfam" id="PF22689">
    <property type="entry name" value="FGAR-AT_PurM_N-like"/>
    <property type="match status" value="1"/>
</dbReference>
<accession>A0A1I7XAQ0</accession>
<dbReference type="PANTHER" id="PTHR10099">
    <property type="entry name" value="PHOSPHORIBOSYLFORMYLGLYCINAMIDINE SYNTHASE"/>
    <property type="match status" value="1"/>
</dbReference>
<organism evidence="6 7">
    <name type="scientific">Heterorhabditis bacteriophora</name>
    <name type="common">Entomopathogenic nematode worm</name>
    <dbReference type="NCBI Taxonomy" id="37862"/>
    <lineage>
        <taxon>Eukaryota</taxon>
        <taxon>Metazoa</taxon>
        <taxon>Ecdysozoa</taxon>
        <taxon>Nematoda</taxon>
        <taxon>Chromadorea</taxon>
        <taxon>Rhabditida</taxon>
        <taxon>Rhabditina</taxon>
        <taxon>Rhabditomorpha</taxon>
        <taxon>Strongyloidea</taxon>
        <taxon>Heterorhabditidae</taxon>
        <taxon>Heterorhabditis</taxon>
    </lineage>
</organism>
<dbReference type="SUPFAM" id="SSF52047">
    <property type="entry name" value="RNI-like"/>
    <property type="match status" value="1"/>
</dbReference>
<keyword evidence="6" id="KW-1185">Reference proteome</keyword>
<feature type="chain" id="PRO_5009311058" evidence="3">
    <location>
        <begin position="19"/>
        <end position="882"/>
    </location>
</feature>
<dbReference type="CDD" id="cd02204">
    <property type="entry name" value="PurL_repeat2"/>
    <property type="match status" value="1"/>
</dbReference>
<dbReference type="InterPro" id="IPR010918">
    <property type="entry name" value="PurM-like_C_dom"/>
</dbReference>
<dbReference type="Pfam" id="PF13855">
    <property type="entry name" value="LRR_8"/>
    <property type="match status" value="2"/>
</dbReference>
<evidence type="ECO:0000256" key="1">
    <source>
        <dbReference type="ARBA" id="ARBA00022614"/>
    </source>
</evidence>
<evidence type="ECO:0000256" key="2">
    <source>
        <dbReference type="ARBA" id="ARBA00022737"/>
    </source>
</evidence>
<dbReference type="SUPFAM" id="SSF52058">
    <property type="entry name" value="L domain-like"/>
    <property type="match status" value="1"/>
</dbReference>